<dbReference type="AlphaFoldDB" id="G5QRK4"/>
<organism evidence="1 2">
    <name type="scientific">Salmonella enterica subsp. enterica serovar Rubislaw str. A4-653</name>
    <dbReference type="NCBI Taxonomy" id="913081"/>
    <lineage>
        <taxon>Bacteria</taxon>
        <taxon>Pseudomonadati</taxon>
        <taxon>Pseudomonadota</taxon>
        <taxon>Gammaproteobacteria</taxon>
        <taxon>Enterobacterales</taxon>
        <taxon>Enterobacteriaceae</taxon>
        <taxon>Salmonella</taxon>
    </lineage>
</organism>
<evidence type="ECO:0000313" key="1">
    <source>
        <dbReference type="EMBL" id="EHC79384.1"/>
    </source>
</evidence>
<reference evidence="1 2" key="1">
    <citation type="journal article" date="2011" name="BMC Genomics">
        <title>Genome sequencing reveals diversification of virulence factor content and possible host adaptation in distinct subpopulations of Salmonella enterica.</title>
        <authorList>
            <person name="den Bakker H.C."/>
            <person name="Moreno Switt A.I."/>
            <person name="Govoni G."/>
            <person name="Cummings C.A."/>
            <person name="Ranieri M.L."/>
            <person name="Degoricija L."/>
            <person name="Hoelzer K."/>
            <person name="Rodriguez-Rivera L.D."/>
            <person name="Brown S."/>
            <person name="Bolchacova E."/>
            <person name="Furtado M.R."/>
            <person name="Wiedmann M."/>
        </authorList>
    </citation>
    <scope>NUCLEOTIDE SEQUENCE [LARGE SCALE GENOMIC DNA]</scope>
    <source>
        <strain evidence="1 2">A4-653</strain>
    </source>
</reference>
<proteinExistence type="predicted"/>
<sequence length="52" mass="6087">MPGRSFSGQIDNSDLIALQDKVTFMGIARNHTMLMQRIYRLFDFPSHLVRNF</sequence>
<protein>
    <submittedName>
        <fullName evidence="1">Uncharacterized protein</fullName>
    </submittedName>
</protein>
<dbReference type="Proteomes" id="UP000004903">
    <property type="component" value="Unassembled WGS sequence"/>
</dbReference>
<name>G5QRK4_SALRU</name>
<dbReference type="EMBL" id="AFCT01002087">
    <property type="protein sequence ID" value="EHC79384.1"/>
    <property type="molecule type" value="Genomic_DNA"/>
</dbReference>
<evidence type="ECO:0000313" key="2">
    <source>
        <dbReference type="Proteomes" id="UP000004903"/>
    </source>
</evidence>
<accession>G5QRK4</accession>
<gene>
    <name evidence="1" type="ORF">LTSERUB_5789</name>
</gene>
<feature type="non-terminal residue" evidence="1">
    <location>
        <position position="52"/>
    </location>
</feature>
<comment type="caution">
    <text evidence="1">The sequence shown here is derived from an EMBL/GenBank/DDBJ whole genome shotgun (WGS) entry which is preliminary data.</text>
</comment>